<dbReference type="EMBL" id="BMAO01027553">
    <property type="protein sequence ID" value="GFR18050.1"/>
    <property type="molecule type" value="Genomic_DNA"/>
</dbReference>
<dbReference type="SMART" id="SM00355">
    <property type="entry name" value="ZnF_C2H2"/>
    <property type="match status" value="1"/>
</dbReference>
<gene>
    <name evidence="7" type="ORF">TNCT_144741</name>
</gene>
<evidence type="ECO:0000256" key="4">
    <source>
        <dbReference type="PROSITE-ProRule" id="PRU00042"/>
    </source>
</evidence>
<dbReference type="PANTHER" id="PTHR23235">
    <property type="entry name" value="KRUEPPEL-LIKE TRANSCRIPTION FACTOR"/>
    <property type="match status" value="1"/>
</dbReference>
<dbReference type="SUPFAM" id="SSF57667">
    <property type="entry name" value="beta-beta-alpha zinc fingers"/>
    <property type="match status" value="1"/>
</dbReference>
<evidence type="ECO:0000256" key="5">
    <source>
        <dbReference type="SAM" id="MobiDB-lite"/>
    </source>
</evidence>
<feature type="compositionally biased region" description="Polar residues" evidence="5">
    <location>
        <begin position="231"/>
        <end position="244"/>
    </location>
</feature>
<accession>A0A8X6HA06</accession>
<reference evidence="7" key="1">
    <citation type="submission" date="2020-07" db="EMBL/GenBank/DDBJ databases">
        <title>Multicomponent nature underlies the extraordinary mechanical properties of spider dragline silk.</title>
        <authorList>
            <person name="Kono N."/>
            <person name="Nakamura H."/>
            <person name="Mori M."/>
            <person name="Yoshida Y."/>
            <person name="Ohtoshi R."/>
            <person name="Malay A.D."/>
            <person name="Moran D.A.P."/>
            <person name="Tomita M."/>
            <person name="Numata K."/>
            <person name="Arakawa K."/>
        </authorList>
    </citation>
    <scope>NUCLEOTIDE SEQUENCE</scope>
</reference>
<evidence type="ECO:0000256" key="1">
    <source>
        <dbReference type="ARBA" id="ARBA00022723"/>
    </source>
</evidence>
<dbReference type="OrthoDB" id="5062908at2759"/>
<keyword evidence="8" id="KW-1185">Reference proteome</keyword>
<evidence type="ECO:0000259" key="6">
    <source>
        <dbReference type="PROSITE" id="PS50157"/>
    </source>
</evidence>
<dbReference type="GO" id="GO:0008270">
    <property type="term" value="F:zinc ion binding"/>
    <property type="evidence" value="ECO:0007669"/>
    <property type="project" value="UniProtKB-KW"/>
</dbReference>
<evidence type="ECO:0000256" key="3">
    <source>
        <dbReference type="ARBA" id="ARBA00022833"/>
    </source>
</evidence>
<dbReference type="GO" id="GO:0000978">
    <property type="term" value="F:RNA polymerase II cis-regulatory region sequence-specific DNA binding"/>
    <property type="evidence" value="ECO:0007669"/>
    <property type="project" value="TreeGrafter"/>
</dbReference>
<dbReference type="FunFam" id="3.30.160.60:FF:000251">
    <property type="entry name" value="FEZ family zinc finger 2"/>
    <property type="match status" value="1"/>
</dbReference>
<dbReference type="Proteomes" id="UP000887116">
    <property type="component" value="Unassembled WGS sequence"/>
</dbReference>
<comment type="caution">
    <text evidence="7">The sequence shown here is derived from an EMBL/GenBank/DDBJ whole genome shotgun (WGS) entry which is preliminary data.</text>
</comment>
<keyword evidence="1" id="KW-0479">Metal-binding</keyword>
<feature type="compositionally biased region" description="Low complexity" evidence="5">
    <location>
        <begin position="1"/>
        <end position="25"/>
    </location>
</feature>
<sequence length="350" mass="38724">MAASPPSLMSPSSPSSSDGSPVKSPVRTDEPSKPSKEKQSLAFSIAKIMEPGPKKTTSATDKGIAPLLNVMFEDFNKRMSLFNPLMVNPLLAFPGGRGIEDMEQMGMNFSPGQQRCPQMNVDAMYELALKRLVENSAGIQDLRCHLNNTCPSTRFLQQRSQDLLRHYGLMYATLPPQHLVRNNGDAVWDEVTPTSNFHAMDPSGIHKIIRPQPVFATNPGSRPLEEVVETESLSASQPLNSANTRFAADSKNASESSGDSASPVRQKRNHNKQKTFTCPECGKVFNAHYNLTRHMPVHTGARPFVCKNRIASLVRQLFTVFVLKWIICFGGPPASLEQQMSSWGTRKLRK</sequence>
<dbReference type="PANTHER" id="PTHR23235:SF120">
    <property type="entry name" value="KRUPPEL-LIKE FACTOR 15"/>
    <property type="match status" value="1"/>
</dbReference>
<dbReference type="AlphaFoldDB" id="A0A8X6HA06"/>
<protein>
    <recommendedName>
        <fullName evidence="6">C2H2-type domain-containing protein</fullName>
    </recommendedName>
</protein>
<proteinExistence type="predicted"/>
<evidence type="ECO:0000256" key="2">
    <source>
        <dbReference type="ARBA" id="ARBA00022771"/>
    </source>
</evidence>
<dbReference type="GO" id="GO:0000981">
    <property type="term" value="F:DNA-binding transcription factor activity, RNA polymerase II-specific"/>
    <property type="evidence" value="ECO:0007669"/>
    <property type="project" value="TreeGrafter"/>
</dbReference>
<keyword evidence="3" id="KW-0862">Zinc</keyword>
<name>A0A8X6HA06_TRICU</name>
<dbReference type="PROSITE" id="PS00028">
    <property type="entry name" value="ZINC_FINGER_C2H2_1"/>
    <property type="match status" value="1"/>
</dbReference>
<feature type="region of interest" description="Disordered" evidence="5">
    <location>
        <begin position="1"/>
        <end position="40"/>
    </location>
</feature>
<keyword evidence="2 4" id="KW-0863">Zinc-finger</keyword>
<evidence type="ECO:0000313" key="8">
    <source>
        <dbReference type="Proteomes" id="UP000887116"/>
    </source>
</evidence>
<feature type="domain" description="C2H2-type" evidence="6">
    <location>
        <begin position="276"/>
        <end position="303"/>
    </location>
</feature>
<dbReference type="InterPro" id="IPR036236">
    <property type="entry name" value="Znf_C2H2_sf"/>
</dbReference>
<dbReference type="InterPro" id="IPR013087">
    <property type="entry name" value="Znf_C2H2_type"/>
</dbReference>
<feature type="compositionally biased region" description="Basic and acidic residues" evidence="5">
    <location>
        <begin position="26"/>
        <end position="39"/>
    </location>
</feature>
<feature type="compositionally biased region" description="Polar residues" evidence="5">
    <location>
        <begin position="251"/>
        <end position="260"/>
    </location>
</feature>
<evidence type="ECO:0000313" key="7">
    <source>
        <dbReference type="EMBL" id="GFR18050.1"/>
    </source>
</evidence>
<organism evidence="7 8">
    <name type="scientific">Trichonephila clavata</name>
    <name type="common">Joro spider</name>
    <name type="synonym">Nephila clavata</name>
    <dbReference type="NCBI Taxonomy" id="2740835"/>
    <lineage>
        <taxon>Eukaryota</taxon>
        <taxon>Metazoa</taxon>
        <taxon>Ecdysozoa</taxon>
        <taxon>Arthropoda</taxon>
        <taxon>Chelicerata</taxon>
        <taxon>Arachnida</taxon>
        <taxon>Araneae</taxon>
        <taxon>Araneomorphae</taxon>
        <taxon>Entelegynae</taxon>
        <taxon>Araneoidea</taxon>
        <taxon>Nephilidae</taxon>
        <taxon>Trichonephila</taxon>
    </lineage>
</organism>
<dbReference type="Gene3D" id="3.30.160.60">
    <property type="entry name" value="Classic Zinc Finger"/>
    <property type="match status" value="1"/>
</dbReference>
<feature type="region of interest" description="Disordered" evidence="5">
    <location>
        <begin position="225"/>
        <end position="273"/>
    </location>
</feature>
<dbReference type="PROSITE" id="PS50157">
    <property type="entry name" value="ZINC_FINGER_C2H2_2"/>
    <property type="match status" value="1"/>
</dbReference>